<evidence type="ECO:0000256" key="1">
    <source>
        <dbReference type="ARBA" id="ARBA00004651"/>
    </source>
</evidence>
<proteinExistence type="predicted"/>
<comment type="subcellular location">
    <subcellularLocation>
        <location evidence="1">Cell membrane</location>
        <topology evidence="1">Multi-pass membrane protein</topology>
    </subcellularLocation>
</comment>
<feature type="transmembrane region" description="Helical" evidence="8">
    <location>
        <begin position="62"/>
        <end position="81"/>
    </location>
</feature>
<reference evidence="9" key="1">
    <citation type="submission" date="2018-06" db="EMBL/GenBank/DDBJ databases">
        <authorList>
            <person name="Zhirakovskaya E."/>
        </authorList>
    </citation>
    <scope>NUCLEOTIDE SEQUENCE</scope>
</reference>
<evidence type="ECO:0000256" key="4">
    <source>
        <dbReference type="ARBA" id="ARBA00022692"/>
    </source>
</evidence>
<evidence type="ECO:0000256" key="2">
    <source>
        <dbReference type="ARBA" id="ARBA00022475"/>
    </source>
</evidence>
<accession>A0A3B1CH45</accession>
<keyword evidence="5" id="KW-0378">Hydrolase</keyword>
<evidence type="ECO:0000256" key="7">
    <source>
        <dbReference type="ARBA" id="ARBA00023136"/>
    </source>
</evidence>
<gene>
    <name evidence="9" type="ORF">MNBD_NITROSPIRAE01-1337</name>
</gene>
<feature type="transmembrane region" description="Helical" evidence="8">
    <location>
        <begin position="119"/>
        <end position="137"/>
    </location>
</feature>
<feature type="transmembrane region" description="Helical" evidence="8">
    <location>
        <begin position="144"/>
        <end position="162"/>
    </location>
</feature>
<feature type="transmembrane region" description="Helical" evidence="8">
    <location>
        <begin position="235"/>
        <end position="264"/>
    </location>
</feature>
<organism evidence="9">
    <name type="scientific">hydrothermal vent metagenome</name>
    <dbReference type="NCBI Taxonomy" id="652676"/>
    <lineage>
        <taxon>unclassified sequences</taxon>
        <taxon>metagenomes</taxon>
        <taxon>ecological metagenomes</taxon>
    </lineage>
</organism>
<feature type="transmembrane region" description="Helical" evidence="8">
    <location>
        <begin position="35"/>
        <end position="56"/>
    </location>
</feature>
<name>A0A3B1CH45_9ZZZZ</name>
<protein>
    <submittedName>
        <fullName evidence="9">Eight transmembrane protein EpsH</fullName>
    </submittedName>
</protein>
<dbReference type="InterPro" id="IPR019127">
    <property type="entry name" value="Exosortase"/>
</dbReference>
<keyword evidence="2" id="KW-1003">Cell membrane</keyword>
<dbReference type="NCBIfam" id="TIGR02602">
    <property type="entry name" value="8TM_EpsH"/>
    <property type="match status" value="1"/>
</dbReference>
<feature type="transmembrane region" description="Helical" evidence="8">
    <location>
        <begin position="276"/>
        <end position="298"/>
    </location>
</feature>
<dbReference type="InterPro" id="IPR026392">
    <property type="entry name" value="Exo/Archaeosortase_dom"/>
</dbReference>
<sequence length="305" mass="33537">MSNYQVNTNTGAGALSFSHVSDSDQYGKPGRRENVLLLVVLLLSVLIYAPTLRWLFDRWTMSIWHNGHGLFIPPIVAYLVWQKLGALRHLPREASVWGFALLVPALGLHVLDVGIHTEILSALSVIIFMPGLSLLFLGAKRTRGIAFLLFFLFFMLPLPLGLTQGVHLVLRDITAANIAWAIPKMGVPIFVSGTLIHLPNANLLVADACSGFSTLYAMTAVTCLIIHVSPHRSRALLVLFIAVPIAILANTLRSIILVLSVYWYDVEILETWIHSFSGIVSMILALAVVFWAGGMMTAHPLVKKT</sequence>
<keyword evidence="4 8" id="KW-0812">Transmembrane</keyword>
<feature type="transmembrane region" description="Helical" evidence="8">
    <location>
        <begin position="93"/>
        <end position="113"/>
    </location>
</feature>
<feature type="transmembrane region" description="Helical" evidence="8">
    <location>
        <begin position="203"/>
        <end position="228"/>
    </location>
</feature>
<evidence type="ECO:0000256" key="8">
    <source>
        <dbReference type="SAM" id="Phobius"/>
    </source>
</evidence>
<keyword evidence="6 8" id="KW-1133">Transmembrane helix</keyword>
<keyword evidence="3" id="KW-0645">Protease</keyword>
<dbReference type="GO" id="GO:0005886">
    <property type="term" value="C:plasma membrane"/>
    <property type="evidence" value="ECO:0007669"/>
    <property type="project" value="UniProtKB-SubCell"/>
</dbReference>
<keyword evidence="7 8" id="KW-0472">Membrane</keyword>
<evidence type="ECO:0000256" key="6">
    <source>
        <dbReference type="ARBA" id="ARBA00022989"/>
    </source>
</evidence>
<dbReference type="GO" id="GO:0008233">
    <property type="term" value="F:peptidase activity"/>
    <property type="evidence" value="ECO:0007669"/>
    <property type="project" value="UniProtKB-KW"/>
</dbReference>
<dbReference type="InterPro" id="IPR013426">
    <property type="entry name" value="EpsH-like"/>
</dbReference>
<dbReference type="AlphaFoldDB" id="A0A3B1CH45"/>
<dbReference type="NCBIfam" id="TIGR04178">
    <property type="entry name" value="exo_archaeo"/>
    <property type="match status" value="1"/>
</dbReference>
<evidence type="ECO:0000256" key="3">
    <source>
        <dbReference type="ARBA" id="ARBA00022670"/>
    </source>
</evidence>
<dbReference type="EMBL" id="UOGF01000052">
    <property type="protein sequence ID" value="VAX29549.1"/>
    <property type="molecule type" value="Genomic_DNA"/>
</dbReference>
<evidence type="ECO:0000256" key="5">
    <source>
        <dbReference type="ARBA" id="ARBA00022801"/>
    </source>
</evidence>
<dbReference type="GO" id="GO:0006508">
    <property type="term" value="P:proteolysis"/>
    <property type="evidence" value="ECO:0007669"/>
    <property type="project" value="UniProtKB-KW"/>
</dbReference>
<evidence type="ECO:0000313" key="9">
    <source>
        <dbReference type="EMBL" id="VAX29549.1"/>
    </source>
</evidence>
<dbReference type="Pfam" id="PF09721">
    <property type="entry name" value="Exosortase_EpsH"/>
    <property type="match status" value="1"/>
</dbReference>